<organism evidence="2 3">
    <name type="scientific">Gossypium raimondii</name>
    <name type="common">Peruvian cotton</name>
    <name type="synonym">Gossypium klotzschianum subsp. raimondii</name>
    <dbReference type="NCBI Taxonomy" id="29730"/>
    <lineage>
        <taxon>Eukaryota</taxon>
        <taxon>Viridiplantae</taxon>
        <taxon>Streptophyta</taxon>
        <taxon>Embryophyta</taxon>
        <taxon>Tracheophyta</taxon>
        <taxon>Spermatophyta</taxon>
        <taxon>Magnoliopsida</taxon>
        <taxon>eudicotyledons</taxon>
        <taxon>Gunneridae</taxon>
        <taxon>Pentapetalae</taxon>
        <taxon>rosids</taxon>
        <taxon>malvids</taxon>
        <taxon>Malvales</taxon>
        <taxon>Malvaceae</taxon>
        <taxon>Malvoideae</taxon>
        <taxon>Gossypium</taxon>
    </lineage>
</organism>
<evidence type="ECO:0000313" key="2">
    <source>
        <dbReference type="EMBL" id="KJB46661.1"/>
    </source>
</evidence>
<sequence length="81" mass="9113">FRFSVTGVTTNISLNIPLGLYYILAGNVMSCHFSLCLTSVLRAFSALLLHFGRKIAVTRPCHRFIFSESIVLFGFAEKQRN</sequence>
<name>A0A0D2SX57_GOSRA</name>
<reference evidence="2 3" key="1">
    <citation type="journal article" date="2012" name="Nature">
        <title>Repeated polyploidization of Gossypium genomes and the evolution of spinnable cotton fibres.</title>
        <authorList>
            <person name="Paterson A.H."/>
            <person name="Wendel J.F."/>
            <person name="Gundlach H."/>
            <person name="Guo H."/>
            <person name="Jenkins J."/>
            <person name="Jin D."/>
            <person name="Llewellyn D."/>
            <person name="Showmaker K.C."/>
            <person name="Shu S."/>
            <person name="Udall J."/>
            <person name="Yoo M.J."/>
            <person name="Byers R."/>
            <person name="Chen W."/>
            <person name="Doron-Faigenboim A."/>
            <person name="Duke M.V."/>
            <person name="Gong L."/>
            <person name="Grimwood J."/>
            <person name="Grover C."/>
            <person name="Grupp K."/>
            <person name="Hu G."/>
            <person name="Lee T.H."/>
            <person name="Li J."/>
            <person name="Lin L."/>
            <person name="Liu T."/>
            <person name="Marler B.S."/>
            <person name="Page J.T."/>
            <person name="Roberts A.W."/>
            <person name="Romanel E."/>
            <person name="Sanders W.S."/>
            <person name="Szadkowski E."/>
            <person name="Tan X."/>
            <person name="Tang H."/>
            <person name="Xu C."/>
            <person name="Wang J."/>
            <person name="Wang Z."/>
            <person name="Zhang D."/>
            <person name="Zhang L."/>
            <person name="Ashrafi H."/>
            <person name="Bedon F."/>
            <person name="Bowers J.E."/>
            <person name="Brubaker C.L."/>
            <person name="Chee P.W."/>
            <person name="Das S."/>
            <person name="Gingle A.R."/>
            <person name="Haigler C.H."/>
            <person name="Harker D."/>
            <person name="Hoffmann L.V."/>
            <person name="Hovav R."/>
            <person name="Jones D.C."/>
            <person name="Lemke C."/>
            <person name="Mansoor S."/>
            <person name="ur Rahman M."/>
            <person name="Rainville L.N."/>
            <person name="Rambani A."/>
            <person name="Reddy U.K."/>
            <person name="Rong J.K."/>
            <person name="Saranga Y."/>
            <person name="Scheffler B.E."/>
            <person name="Scheffler J.A."/>
            <person name="Stelly D.M."/>
            <person name="Triplett B.A."/>
            <person name="Van Deynze A."/>
            <person name="Vaslin M.F."/>
            <person name="Waghmare V.N."/>
            <person name="Walford S.A."/>
            <person name="Wright R.J."/>
            <person name="Zaki E.A."/>
            <person name="Zhang T."/>
            <person name="Dennis E.S."/>
            <person name="Mayer K.F."/>
            <person name="Peterson D.G."/>
            <person name="Rokhsar D.S."/>
            <person name="Wang X."/>
            <person name="Schmutz J."/>
        </authorList>
    </citation>
    <scope>NUCLEOTIDE SEQUENCE [LARGE SCALE GENOMIC DNA]</scope>
</reference>
<dbReference type="EMBL" id="CM001746">
    <property type="protein sequence ID" value="KJB46661.1"/>
    <property type="molecule type" value="Genomic_DNA"/>
</dbReference>
<evidence type="ECO:0000313" key="3">
    <source>
        <dbReference type="Proteomes" id="UP000032304"/>
    </source>
</evidence>
<keyword evidence="1" id="KW-1133">Transmembrane helix</keyword>
<keyword evidence="1" id="KW-0472">Membrane</keyword>
<keyword evidence="3" id="KW-1185">Reference proteome</keyword>
<dbReference type="AlphaFoldDB" id="A0A0D2SX57"/>
<accession>A0A0D2SX57</accession>
<evidence type="ECO:0000256" key="1">
    <source>
        <dbReference type="SAM" id="Phobius"/>
    </source>
</evidence>
<proteinExistence type="predicted"/>
<feature type="transmembrane region" description="Helical" evidence="1">
    <location>
        <begin position="20"/>
        <end position="44"/>
    </location>
</feature>
<gene>
    <name evidence="2" type="ORF">B456_007G0004003</name>
</gene>
<dbReference type="Gramene" id="KJB46661">
    <property type="protein sequence ID" value="KJB46661"/>
    <property type="gene ID" value="B456_007G0004003"/>
</dbReference>
<keyword evidence="1" id="KW-0812">Transmembrane</keyword>
<dbReference type="Proteomes" id="UP000032304">
    <property type="component" value="Chromosome 7"/>
</dbReference>
<feature type="non-terminal residue" evidence="2">
    <location>
        <position position="1"/>
    </location>
</feature>
<protein>
    <submittedName>
        <fullName evidence="2">Uncharacterized protein</fullName>
    </submittedName>
</protein>